<keyword evidence="2" id="KW-0812">Transmembrane</keyword>
<comment type="subcellular location">
    <subcellularLocation>
        <location evidence="1">Membrane</location>
    </subcellularLocation>
</comment>
<reference evidence="5" key="1">
    <citation type="submission" date="2020-05" db="EMBL/GenBank/DDBJ databases">
        <title>Mycena genomes resolve the evolution of fungal bioluminescence.</title>
        <authorList>
            <person name="Tsai I.J."/>
        </authorList>
    </citation>
    <scope>NUCLEOTIDE SEQUENCE</scope>
    <source>
        <strain evidence="5">160909Yilan</strain>
    </source>
</reference>
<keyword evidence="3" id="KW-1133">Transmembrane helix</keyword>
<dbReference type="OrthoDB" id="3057361at2759"/>
<evidence type="ECO:0000313" key="6">
    <source>
        <dbReference type="Proteomes" id="UP000623467"/>
    </source>
</evidence>
<dbReference type="GO" id="GO:0016020">
    <property type="term" value="C:membrane"/>
    <property type="evidence" value="ECO:0007669"/>
    <property type="project" value="UniProtKB-SubCell"/>
</dbReference>
<keyword evidence="4" id="KW-0472">Membrane</keyword>
<dbReference type="Proteomes" id="UP000623467">
    <property type="component" value="Unassembled WGS sequence"/>
</dbReference>
<keyword evidence="5" id="KW-0813">Transport</keyword>
<dbReference type="AlphaFoldDB" id="A0A8H6Y6W5"/>
<organism evidence="5 6">
    <name type="scientific">Mycena sanguinolenta</name>
    <dbReference type="NCBI Taxonomy" id="230812"/>
    <lineage>
        <taxon>Eukaryota</taxon>
        <taxon>Fungi</taxon>
        <taxon>Dikarya</taxon>
        <taxon>Basidiomycota</taxon>
        <taxon>Agaricomycotina</taxon>
        <taxon>Agaricomycetes</taxon>
        <taxon>Agaricomycetidae</taxon>
        <taxon>Agaricales</taxon>
        <taxon>Marasmiineae</taxon>
        <taxon>Mycenaceae</taxon>
        <taxon>Mycena</taxon>
    </lineage>
</organism>
<evidence type="ECO:0000256" key="1">
    <source>
        <dbReference type="ARBA" id="ARBA00004370"/>
    </source>
</evidence>
<evidence type="ECO:0000256" key="3">
    <source>
        <dbReference type="ARBA" id="ARBA00022989"/>
    </source>
</evidence>
<dbReference type="InterPro" id="IPR036259">
    <property type="entry name" value="MFS_trans_sf"/>
</dbReference>
<dbReference type="SUPFAM" id="SSF103473">
    <property type="entry name" value="MFS general substrate transporter"/>
    <property type="match status" value="1"/>
</dbReference>
<sequence length="104" mass="11574">MFSAVNSGLAQTWPQLFVYRLLLRLGMGCKASTVPVYAAENTSASIRGGLVMSWQRWASIQAKSLDLFFISWFYCLETSIGFGFHSRDSSASEYIFVQSLRAGS</sequence>
<proteinExistence type="predicted"/>
<keyword evidence="5" id="KW-0762">Sugar transport</keyword>
<keyword evidence="6" id="KW-1185">Reference proteome</keyword>
<evidence type="ECO:0000313" key="5">
    <source>
        <dbReference type="EMBL" id="KAF7355380.1"/>
    </source>
</evidence>
<dbReference type="EMBL" id="JACAZH010000011">
    <property type="protein sequence ID" value="KAF7355380.1"/>
    <property type="molecule type" value="Genomic_DNA"/>
</dbReference>
<evidence type="ECO:0000256" key="4">
    <source>
        <dbReference type="ARBA" id="ARBA00023136"/>
    </source>
</evidence>
<protein>
    <submittedName>
        <fullName evidence="5">Putative sugar transporter</fullName>
    </submittedName>
</protein>
<evidence type="ECO:0000256" key="2">
    <source>
        <dbReference type="ARBA" id="ARBA00022692"/>
    </source>
</evidence>
<gene>
    <name evidence="5" type="ORF">MSAN_01454600</name>
</gene>
<dbReference type="Gene3D" id="1.20.1250.20">
    <property type="entry name" value="MFS general substrate transporter like domains"/>
    <property type="match status" value="1"/>
</dbReference>
<name>A0A8H6Y6W5_9AGAR</name>
<accession>A0A8H6Y6W5</accession>
<dbReference type="Pfam" id="PF00083">
    <property type="entry name" value="Sugar_tr"/>
    <property type="match status" value="1"/>
</dbReference>
<comment type="caution">
    <text evidence="5">The sequence shown here is derived from an EMBL/GenBank/DDBJ whole genome shotgun (WGS) entry which is preliminary data.</text>
</comment>
<dbReference type="InterPro" id="IPR005828">
    <property type="entry name" value="MFS_sugar_transport-like"/>
</dbReference>
<dbReference type="GO" id="GO:0022857">
    <property type="term" value="F:transmembrane transporter activity"/>
    <property type="evidence" value="ECO:0007669"/>
    <property type="project" value="InterPro"/>
</dbReference>